<accession>A0ABY1R621</accession>
<name>A0ABY1R621_9FLAO</name>
<evidence type="ECO:0000313" key="2">
    <source>
        <dbReference type="Proteomes" id="UP001158050"/>
    </source>
</evidence>
<sequence length="44" mass="4784">MVLNADALNAKYAKVSFIIVEIFLRFAKALCSAILSLVDFGGFC</sequence>
<gene>
    <name evidence="1" type="ORF">SAMN05421679_10892</name>
</gene>
<protein>
    <submittedName>
        <fullName evidence="1">Uncharacterized protein</fullName>
    </submittedName>
</protein>
<keyword evidence="2" id="KW-1185">Reference proteome</keyword>
<dbReference type="EMBL" id="FXUO01000008">
    <property type="protein sequence ID" value="SMP96060.1"/>
    <property type="molecule type" value="Genomic_DNA"/>
</dbReference>
<dbReference type="Proteomes" id="UP001158050">
    <property type="component" value="Unassembled WGS sequence"/>
</dbReference>
<evidence type="ECO:0000313" key="1">
    <source>
        <dbReference type="EMBL" id="SMP96060.1"/>
    </source>
</evidence>
<comment type="caution">
    <text evidence="1">The sequence shown here is derived from an EMBL/GenBank/DDBJ whole genome shotgun (WGS) entry which is preliminary data.</text>
</comment>
<reference evidence="1 2" key="1">
    <citation type="submission" date="2017-05" db="EMBL/GenBank/DDBJ databases">
        <authorList>
            <person name="Varghese N."/>
            <person name="Submissions S."/>
        </authorList>
    </citation>
    <scope>NUCLEOTIDE SEQUENCE [LARGE SCALE GENOMIC DNA]</scope>
    <source>
        <strain evidence="1 2">DSM 18015</strain>
    </source>
</reference>
<proteinExistence type="predicted"/>
<organism evidence="1 2">
    <name type="scientific">Epilithonimonas pallida</name>
    <dbReference type="NCBI Taxonomy" id="373671"/>
    <lineage>
        <taxon>Bacteria</taxon>
        <taxon>Pseudomonadati</taxon>
        <taxon>Bacteroidota</taxon>
        <taxon>Flavobacteriia</taxon>
        <taxon>Flavobacteriales</taxon>
        <taxon>Weeksellaceae</taxon>
        <taxon>Chryseobacterium group</taxon>
        <taxon>Epilithonimonas</taxon>
    </lineage>
</organism>